<dbReference type="InterPro" id="IPR030395">
    <property type="entry name" value="GP_PDE_dom"/>
</dbReference>
<evidence type="ECO:0000259" key="1">
    <source>
        <dbReference type="PROSITE" id="PS51704"/>
    </source>
</evidence>
<sequence>MNTALPNSLPYYFPPASDAVPGPLGLAHRGFSPAGLENTMVAFEAAAELGFGYLETDVRTTSDGVLMAFHDETLDRVTDASGAIGRRSLRELHGVRVGGTEPIPTFEELLVHWPRMRLNVDIKDAAGAEALAALIEKHQAHDRVLVTSFSDRRRLQCLRQLSQPAASSAGSLATALLLLLSPLGLGRTVARIGRFQCVQVPLRFRTLPVVTPAFLRRCHRAGIQVHVWTVNQKELMEGLLDLGVDGLVSDRADELAAVLASRGSWPQGPAD</sequence>
<dbReference type="InterPro" id="IPR017946">
    <property type="entry name" value="PLC-like_Pdiesterase_TIM-brl"/>
</dbReference>
<protein>
    <submittedName>
        <fullName evidence="2">Glycerophosphodiester phosphodiesterase</fullName>
    </submittedName>
</protein>
<dbReference type="PROSITE" id="PS51704">
    <property type="entry name" value="GP_PDE"/>
    <property type="match status" value="1"/>
</dbReference>
<dbReference type="PANTHER" id="PTHR43805:SF1">
    <property type="entry name" value="GP-PDE DOMAIN-CONTAINING PROTEIN"/>
    <property type="match status" value="1"/>
</dbReference>
<dbReference type="SUPFAM" id="SSF51695">
    <property type="entry name" value="PLC-like phosphodiesterases"/>
    <property type="match status" value="1"/>
</dbReference>
<name>A0ABR8YDQ8_9MICC</name>
<proteinExistence type="predicted"/>
<keyword evidence="3" id="KW-1185">Reference proteome</keyword>
<comment type="caution">
    <text evidence="2">The sequence shown here is derived from an EMBL/GenBank/DDBJ whole genome shotgun (WGS) entry which is preliminary data.</text>
</comment>
<accession>A0ABR8YDQ8</accession>
<dbReference type="RefSeq" id="WP_191745301.1">
    <property type="nucleotide sequence ID" value="NZ_JACSQC010000001.1"/>
</dbReference>
<evidence type="ECO:0000313" key="2">
    <source>
        <dbReference type="EMBL" id="MBD8042348.1"/>
    </source>
</evidence>
<feature type="domain" description="GP-PDE" evidence="1">
    <location>
        <begin position="23"/>
        <end position="259"/>
    </location>
</feature>
<reference evidence="2 3" key="1">
    <citation type="submission" date="2020-08" db="EMBL/GenBank/DDBJ databases">
        <title>A Genomic Blueprint of the Chicken Gut Microbiome.</title>
        <authorList>
            <person name="Gilroy R."/>
            <person name="Ravi A."/>
            <person name="Getino M."/>
            <person name="Pursley I."/>
            <person name="Horton D.L."/>
            <person name="Alikhan N.-F."/>
            <person name="Baker D."/>
            <person name="Gharbi K."/>
            <person name="Hall N."/>
            <person name="Watson M."/>
            <person name="Adriaenssens E.M."/>
            <person name="Foster-Nyarko E."/>
            <person name="Jarju S."/>
            <person name="Secka A."/>
            <person name="Antonio M."/>
            <person name="Oren A."/>
            <person name="Chaudhuri R."/>
            <person name="La Ragione R.M."/>
            <person name="Hildebrand F."/>
            <person name="Pallen M.J."/>
        </authorList>
    </citation>
    <scope>NUCLEOTIDE SEQUENCE [LARGE SCALE GENOMIC DNA]</scope>
    <source>
        <strain evidence="2 3">Sa2BUA2</strain>
    </source>
</reference>
<dbReference type="Gene3D" id="3.20.20.190">
    <property type="entry name" value="Phosphatidylinositol (PI) phosphodiesterase"/>
    <property type="match status" value="1"/>
</dbReference>
<dbReference type="PANTHER" id="PTHR43805">
    <property type="entry name" value="GLYCEROPHOSPHORYL DIESTER PHOSPHODIESTERASE"/>
    <property type="match status" value="1"/>
</dbReference>
<dbReference type="Pfam" id="PF03009">
    <property type="entry name" value="GDPD"/>
    <property type="match status" value="1"/>
</dbReference>
<evidence type="ECO:0000313" key="3">
    <source>
        <dbReference type="Proteomes" id="UP000652763"/>
    </source>
</evidence>
<dbReference type="Proteomes" id="UP000652763">
    <property type="component" value="Unassembled WGS sequence"/>
</dbReference>
<dbReference type="EMBL" id="JACSQC010000001">
    <property type="protein sequence ID" value="MBD8042348.1"/>
    <property type="molecule type" value="Genomic_DNA"/>
</dbReference>
<gene>
    <name evidence="2" type="ORF">H9638_00835</name>
</gene>
<organism evidence="2 3">
    <name type="scientific">Arthrobacter pullicola</name>
    <dbReference type="NCBI Taxonomy" id="2762224"/>
    <lineage>
        <taxon>Bacteria</taxon>
        <taxon>Bacillati</taxon>
        <taxon>Actinomycetota</taxon>
        <taxon>Actinomycetes</taxon>
        <taxon>Micrococcales</taxon>
        <taxon>Micrococcaceae</taxon>
        <taxon>Arthrobacter</taxon>
    </lineage>
</organism>